<gene>
    <name evidence="1" type="ORF">ElP_28410</name>
</gene>
<evidence type="ECO:0000313" key="1">
    <source>
        <dbReference type="EMBL" id="QDV34944.1"/>
    </source>
</evidence>
<dbReference type="KEGG" id="tpla:ElP_28410"/>
<reference evidence="1 2" key="1">
    <citation type="submission" date="2019-02" db="EMBL/GenBank/DDBJ databases">
        <title>Deep-cultivation of Planctomycetes and their phenomic and genomic characterization uncovers novel biology.</title>
        <authorList>
            <person name="Wiegand S."/>
            <person name="Jogler M."/>
            <person name="Boedeker C."/>
            <person name="Pinto D."/>
            <person name="Vollmers J."/>
            <person name="Rivas-Marin E."/>
            <person name="Kohn T."/>
            <person name="Peeters S.H."/>
            <person name="Heuer A."/>
            <person name="Rast P."/>
            <person name="Oberbeckmann S."/>
            <person name="Bunk B."/>
            <person name="Jeske O."/>
            <person name="Meyerdierks A."/>
            <person name="Storesund J.E."/>
            <person name="Kallscheuer N."/>
            <person name="Luecker S."/>
            <person name="Lage O.M."/>
            <person name="Pohl T."/>
            <person name="Merkel B.J."/>
            <person name="Hornburger P."/>
            <person name="Mueller R.-W."/>
            <person name="Bruemmer F."/>
            <person name="Labrenz M."/>
            <person name="Spormann A.M."/>
            <person name="Op den Camp H."/>
            <person name="Overmann J."/>
            <person name="Amann R."/>
            <person name="Jetten M.S.M."/>
            <person name="Mascher T."/>
            <person name="Medema M.H."/>
            <person name="Devos D.P."/>
            <person name="Kaster A.-K."/>
            <person name="Ovreas L."/>
            <person name="Rohde M."/>
            <person name="Galperin M.Y."/>
            <person name="Jogler C."/>
        </authorList>
    </citation>
    <scope>NUCLEOTIDE SEQUENCE [LARGE SCALE GENOMIC DNA]</scope>
    <source>
        <strain evidence="1 2">ElP</strain>
    </source>
</reference>
<evidence type="ECO:0000313" key="2">
    <source>
        <dbReference type="Proteomes" id="UP000317835"/>
    </source>
</evidence>
<dbReference type="AlphaFoldDB" id="A0A518H289"/>
<protein>
    <submittedName>
        <fullName evidence="1">Uncharacterized protein</fullName>
    </submittedName>
</protein>
<organism evidence="1 2">
    <name type="scientific">Tautonia plasticadhaerens</name>
    <dbReference type="NCBI Taxonomy" id="2527974"/>
    <lineage>
        <taxon>Bacteria</taxon>
        <taxon>Pseudomonadati</taxon>
        <taxon>Planctomycetota</taxon>
        <taxon>Planctomycetia</taxon>
        <taxon>Isosphaerales</taxon>
        <taxon>Isosphaeraceae</taxon>
        <taxon>Tautonia</taxon>
    </lineage>
</organism>
<sequence length="82" mass="9791">MRLNEAMERLKKHVAQDELLYSHEKTLICQVIDNFQAEEERKIHETYEAKKLLLRKNDKQAAVRKLFRAKPLNLKELGDDKE</sequence>
<dbReference type="RefSeq" id="WP_145270199.1">
    <property type="nucleotide sequence ID" value="NZ_CP036426.1"/>
</dbReference>
<accession>A0A518H289</accession>
<dbReference type="EMBL" id="CP036426">
    <property type="protein sequence ID" value="QDV34944.1"/>
    <property type="molecule type" value="Genomic_DNA"/>
</dbReference>
<name>A0A518H289_9BACT</name>
<proteinExistence type="predicted"/>
<dbReference type="Proteomes" id="UP000317835">
    <property type="component" value="Chromosome"/>
</dbReference>
<keyword evidence="2" id="KW-1185">Reference proteome</keyword>